<dbReference type="Pfam" id="PF13676">
    <property type="entry name" value="TIR_2"/>
    <property type="match status" value="1"/>
</dbReference>
<evidence type="ECO:0000313" key="3">
    <source>
        <dbReference type="EMBL" id="GGU55925.1"/>
    </source>
</evidence>
<dbReference type="EMBL" id="BMRE01000028">
    <property type="protein sequence ID" value="GGU55925.1"/>
    <property type="molecule type" value="Genomic_DNA"/>
</dbReference>
<gene>
    <name evidence="3" type="ORF">GCM10010178_55390</name>
</gene>
<feature type="transmembrane region" description="Helical" evidence="1">
    <location>
        <begin position="249"/>
        <end position="269"/>
    </location>
</feature>
<dbReference type="RefSeq" id="WP_189256660.1">
    <property type="nucleotide sequence ID" value="NZ_BMRE01000028.1"/>
</dbReference>
<keyword evidence="1" id="KW-0472">Membrane</keyword>
<dbReference type="Proteomes" id="UP000649573">
    <property type="component" value="Unassembled WGS sequence"/>
</dbReference>
<evidence type="ECO:0000256" key="1">
    <source>
        <dbReference type="SAM" id="Phobius"/>
    </source>
</evidence>
<dbReference type="InterPro" id="IPR000157">
    <property type="entry name" value="TIR_dom"/>
</dbReference>
<evidence type="ECO:0000259" key="2">
    <source>
        <dbReference type="PROSITE" id="PS50104"/>
    </source>
</evidence>
<dbReference type="SUPFAM" id="SSF52200">
    <property type="entry name" value="Toll/Interleukin receptor TIR domain"/>
    <property type="match status" value="1"/>
</dbReference>
<evidence type="ECO:0000313" key="4">
    <source>
        <dbReference type="Proteomes" id="UP000649573"/>
    </source>
</evidence>
<keyword evidence="1" id="KW-1133">Transmembrane helix</keyword>
<keyword evidence="1" id="KW-0812">Transmembrane</keyword>
<keyword evidence="4" id="KW-1185">Reference proteome</keyword>
<feature type="transmembrane region" description="Helical" evidence="1">
    <location>
        <begin position="152"/>
        <end position="172"/>
    </location>
</feature>
<reference evidence="4" key="1">
    <citation type="journal article" date="2019" name="Int. J. Syst. Evol. Microbiol.">
        <title>The Global Catalogue of Microorganisms (GCM) 10K type strain sequencing project: providing services to taxonomists for standard genome sequencing and annotation.</title>
        <authorList>
            <consortium name="The Broad Institute Genomics Platform"/>
            <consortium name="The Broad Institute Genome Sequencing Center for Infectious Disease"/>
            <person name="Wu L."/>
            <person name="Ma J."/>
        </authorList>
    </citation>
    <scope>NUCLEOTIDE SEQUENCE [LARGE SCALE GENOMIC DNA]</scope>
    <source>
        <strain evidence="4">JCM 3296</strain>
    </source>
</reference>
<protein>
    <recommendedName>
        <fullName evidence="2">TIR domain-containing protein</fullName>
    </recommendedName>
</protein>
<comment type="caution">
    <text evidence="3">The sequence shown here is derived from an EMBL/GenBank/DDBJ whole genome shotgun (WGS) entry which is preliminary data.</text>
</comment>
<proteinExistence type="predicted"/>
<dbReference type="InterPro" id="IPR035897">
    <property type="entry name" value="Toll_tir_struct_dom_sf"/>
</dbReference>
<organism evidence="3 4">
    <name type="scientific">Lentzea flava</name>
    <dbReference type="NCBI Taxonomy" id="103732"/>
    <lineage>
        <taxon>Bacteria</taxon>
        <taxon>Bacillati</taxon>
        <taxon>Actinomycetota</taxon>
        <taxon>Actinomycetes</taxon>
        <taxon>Pseudonocardiales</taxon>
        <taxon>Pseudonocardiaceae</taxon>
        <taxon>Lentzea</taxon>
    </lineage>
</organism>
<feature type="transmembrane region" description="Helical" evidence="1">
    <location>
        <begin position="220"/>
        <end position="243"/>
    </location>
</feature>
<dbReference type="Gene3D" id="3.40.50.10140">
    <property type="entry name" value="Toll/interleukin-1 receptor homology (TIR) domain"/>
    <property type="match status" value="1"/>
</dbReference>
<sequence length="408" mass="45551">MGGVFINYRRHPARDAFAVALHERLASRFTSGNVFLDVTSINPGERYPNRLRRHLDRADVVIAIVHSEWVQDLRSGTDWVRWEIEHAFAEGKTIIPLLLAGARMPTAQELPRSIREFAHLQAVGDDLDALLDVIGDPLQRSTAVRQTPRRRWTGPLAITAAAVAFAAAALLVPDDVAIYASGFGTAVLIAVMISVGVVSLARKPINESERLVHDFDPTRYYLWVGVPGGIFLVALTVAVVFSSPVAPQLRPFLIFVTGLATLQLVFLVIRQYRAELDRERDWPARLPEPVRAAPVRRELERLRRKLATGDEQRIRWHVRHLENAADVLSRDANRGRWIWLVSDQPAALTLYAAWAAAIVGMTTTVALVVVLASVAAVTVEAAFRRQRWVRQTLADEVHAQAQRILDKL</sequence>
<feature type="transmembrane region" description="Helical" evidence="1">
    <location>
        <begin position="365"/>
        <end position="383"/>
    </location>
</feature>
<dbReference type="PROSITE" id="PS50104">
    <property type="entry name" value="TIR"/>
    <property type="match status" value="1"/>
</dbReference>
<accession>A0ABQ2UVT0</accession>
<name>A0ABQ2UVT0_9PSEU</name>
<feature type="domain" description="TIR" evidence="2">
    <location>
        <begin position="1"/>
        <end position="134"/>
    </location>
</feature>
<feature type="transmembrane region" description="Helical" evidence="1">
    <location>
        <begin position="178"/>
        <end position="200"/>
    </location>
</feature>
<feature type="transmembrane region" description="Helical" evidence="1">
    <location>
        <begin position="337"/>
        <end position="359"/>
    </location>
</feature>